<dbReference type="InterPro" id="IPR036374">
    <property type="entry name" value="OxRdtase_Mopterin-bd_sf"/>
</dbReference>
<dbReference type="Pfam" id="PF00174">
    <property type="entry name" value="Oxidored_molyb"/>
    <property type="match status" value="1"/>
</dbReference>
<reference evidence="4 5" key="1">
    <citation type="submission" date="2021-01" db="EMBL/GenBank/DDBJ databases">
        <title>Actinoplanes sp. nov. LDG1-01 isolated from lichen.</title>
        <authorList>
            <person name="Saeng-In P."/>
            <person name="Phongsopitanun W."/>
            <person name="Kanchanasin P."/>
            <person name="Yuki M."/>
            <person name="Kudo T."/>
            <person name="Ohkuma M."/>
            <person name="Tanasupawat S."/>
        </authorList>
    </citation>
    <scope>NUCLEOTIDE SEQUENCE [LARGE SCALE GENOMIC DNA]</scope>
    <source>
        <strain evidence="4 5">LDG1-01</strain>
    </source>
</reference>
<evidence type="ECO:0000256" key="1">
    <source>
        <dbReference type="SAM" id="MobiDB-lite"/>
    </source>
</evidence>
<dbReference type="Proteomes" id="UP000598996">
    <property type="component" value="Unassembled WGS sequence"/>
</dbReference>
<keyword evidence="2" id="KW-1133">Transmembrane helix</keyword>
<dbReference type="SUPFAM" id="SSF81296">
    <property type="entry name" value="E set domains"/>
    <property type="match status" value="1"/>
</dbReference>
<protein>
    <submittedName>
        <fullName evidence="4">Molybdopterin-dependent oxidoreductase</fullName>
    </submittedName>
</protein>
<feature type="transmembrane region" description="Helical" evidence="2">
    <location>
        <begin position="92"/>
        <end position="110"/>
    </location>
</feature>
<proteinExistence type="predicted"/>
<feature type="region of interest" description="Disordered" evidence="1">
    <location>
        <begin position="526"/>
        <end position="547"/>
    </location>
</feature>
<feature type="transmembrane region" description="Helical" evidence="2">
    <location>
        <begin position="66"/>
        <end position="87"/>
    </location>
</feature>
<keyword evidence="2" id="KW-0812">Transmembrane</keyword>
<dbReference type="PANTHER" id="PTHR19372">
    <property type="entry name" value="SULFITE REDUCTASE"/>
    <property type="match status" value="1"/>
</dbReference>
<evidence type="ECO:0000259" key="3">
    <source>
        <dbReference type="Pfam" id="PF00174"/>
    </source>
</evidence>
<dbReference type="Gene3D" id="2.60.40.650">
    <property type="match status" value="1"/>
</dbReference>
<feature type="region of interest" description="Disordered" evidence="1">
    <location>
        <begin position="168"/>
        <end position="204"/>
    </location>
</feature>
<feature type="transmembrane region" description="Helical" evidence="2">
    <location>
        <begin position="116"/>
        <end position="137"/>
    </location>
</feature>
<accession>A0ABS1VQI3</accession>
<evidence type="ECO:0000256" key="2">
    <source>
        <dbReference type="SAM" id="Phobius"/>
    </source>
</evidence>
<dbReference type="InterPro" id="IPR000572">
    <property type="entry name" value="OxRdtase_Mopterin-bd_dom"/>
</dbReference>
<evidence type="ECO:0000313" key="5">
    <source>
        <dbReference type="Proteomes" id="UP000598996"/>
    </source>
</evidence>
<feature type="transmembrane region" description="Helical" evidence="2">
    <location>
        <begin position="210"/>
        <end position="231"/>
    </location>
</feature>
<dbReference type="SUPFAM" id="SSF56524">
    <property type="entry name" value="Oxidoreductase molybdopterin-binding domain"/>
    <property type="match status" value="1"/>
</dbReference>
<feature type="domain" description="Oxidoreductase molybdopterin-binding" evidence="3">
    <location>
        <begin position="285"/>
        <end position="435"/>
    </location>
</feature>
<feature type="compositionally biased region" description="Low complexity" evidence="1">
    <location>
        <begin position="168"/>
        <end position="177"/>
    </location>
</feature>
<dbReference type="RefSeq" id="WP_202993617.1">
    <property type="nucleotide sequence ID" value="NZ_JAENHO010000006.1"/>
</dbReference>
<gene>
    <name evidence="4" type="ORF">JKJ07_22060</name>
</gene>
<keyword evidence="5" id="KW-1185">Reference proteome</keyword>
<keyword evidence="2" id="KW-0472">Membrane</keyword>
<comment type="caution">
    <text evidence="4">The sequence shown here is derived from an EMBL/GenBank/DDBJ whole genome shotgun (WGS) entry which is preliminary data.</text>
</comment>
<evidence type="ECO:0000313" key="4">
    <source>
        <dbReference type="EMBL" id="MBL7256988.1"/>
    </source>
</evidence>
<sequence length="557" mass="58164">MKLSVRAGLSGVAAAAVAVGAAEVVAVLTGPLSAPLIAVGGVVVDNVPAAVKDFGVRVFGVHDKTALIVGTSILLAAYAYGVGVAALRSWRLAVGGIGLFALVGVLAALTRHDAGVFAWLPTVAGAALAVWTLRLLLEQAGVLPAEAAPARTPAEEQAAWAGVLGTRAGTGRSATTGNIPQRADGPDHDGASTARPGAGQDPYGKGRRGFLQGLGIAAGVAVVSGLAGRWLTSRQAVTAARSEVVLPKPRQTAPPVPAGVQVPGVTPYISPNKDFYRIDTALIPPRVDPTTWQLRIHGMVRNPITITWEQLLQRPMIERYVTLACVSNEVGGDLIGNALWLGTPIRELLEEAGPLPGADQVIQRSVDGWTCGSPTSALMDGRDALLAVGMNSEPLPVNHGFPVRMVVPGLYGYVSACKWITEIELSRFSDFDAYWVPRGWAAQAPIKTESRIDTPRDGGKRPAGTVVVGGVAWAQHRGITKVEVQVDDGEWAEASLAATVSSDTWREWSWSWPATAGEHSLRVRATDGQGVTQTSTPAPPAPDGASGWHQIRVGIEG</sequence>
<dbReference type="Gene3D" id="3.90.420.10">
    <property type="entry name" value="Oxidoreductase, molybdopterin-binding domain"/>
    <property type="match status" value="1"/>
</dbReference>
<dbReference type="Pfam" id="PF17957">
    <property type="entry name" value="Big_7"/>
    <property type="match status" value="1"/>
</dbReference>
<dbReference type="PANTHER" id="PTHR19372:SF7">
    <property type="entry name" value="SULFITE OXIDASE, MITOCHONDRIAL"/>
    <property type="match status" value="1"/>
</dbReference>
<name>A0ABS1VQI3_9ACTN</name>
<dbReference type="InterPro" id="IPR014756">
    <property type="entry name" value="Ig_E-set"/>
</dbReference>
<organism evidence="4 5">
    <name type="scientific">Paractinoplanes lichenicola</name>
    <dbReference type="NCBI Taxonomy" id="2802976"/>
    <lineage>
        <taxon>Bacteria</taxon>
        <taxon>Bacillati</taxon>
        <taxon>Actinomycetota</taxon>
        <taxon>Actinomycetes</taxon>
        <taxon>Micromonosporales</taxon>
        <taxon>Micromonosporaceae</taxon>
        <taxon>Paractinoplanes</taxon>
    </lineage>
</organism>
<dbReference type="EMBL" id="JAENHO010000006">
    <property type="protein sequence ID" value="MBL7256988.1"/>
    <property type="molecule type" value="Genomic_DNA"/>
</dbReference>